<reference evidence="2" key="1">
    <citation type="submission" date="2022-04" db="EMBL/GenBank/DDBJ databases">
        <title>Halobacillus sp. isolated from saltern.</title>
        <authorList>
            <person name="Won M."/>
            <person name="Lee C.-M."/>
            <person name="Woen H.-Y."/>
            <person name="Kwon S.-W."/>
        </authorList>
    </citation>
    <scope>NUCLEOTIDE SEQUENCE</scope>
    <source>
        <strain evidence="2">SSHM10-5</strain>
    </source>
</reference>
<name>A0ABY4H9V1_9BACI</name>
<sequence length="64" mass="7109">MKKENQMFIILGTIGLLSILIAGVLFFTIKDPMIPVVILASGILLIIGGRADQKERIKKRKRTS</sequence>
<feature type="transmembrane region" description="Helical" evidence="1">
    <location>
        <begin position="33"/>
        <end position="51"/>
    </location>
</feature>
<keyword evidence="3" id="KW-1185">Reference proteome</keyword>
<organism evidence="2 3">
    <name type="scientific">Halobacillus amylolyticus</name>
    <dbReference type="NCBI Taxonomy" id="2932259"/>
    <lineage>
        <taxon>Bacteria</taxon>
        <taxon>Bacillati</taxon>
        <taxon>Bacillota</taxon>
        <taxon>Bacilli</taxon>
        <taxon>Bacillales</taxon>
        <taxon>Bacillaceae</taxon>
        <taxon>Halobacillus</taxon>
    </lineage>
</organism>
<gene>
    <name evidence="2" type="ORF">MUO15_13915</name>
</gene>
<dbReference type="RefSeq" id="WP_245030013.1">
    <property type="nucleotide sequence ID" value="NZ_CP095075.1"/>
</dbReference>
<dbReference type="Proteomes" id="UP000830326">
    <property type="component" value="Chromosome"/>
</dbReference>
<protein>
    <submittedName>
        <fullName evidence="2">Uncharacterized protein</fullName>
    </submittedName>
</protein>
<evidence type="ECO:0000256" key="1">
    <source>
        <dbReference type="SAM" id="Phobius"/>
    </source>
</evidence>
<dbReference type="EMBL" id="CP095075">
    <property type="protein sequence ID" value="UOR10725.1"/>
    <property type="molecule type" value="Genomic_DNA"/>
</dbReference>
<accession>A0ABY4H9V1</accession>
<keyword evidence="1" id="KW-1133">Transmembrane helix</keyword>
<feature type="transmembrane region" description="Helical" evidence="1">
    <location>
        <begin position="7"/>
        <end position="27"/>
    </location>
</feature>
<keyword evidence="1" id="KW-0812">Transmembrane</keyword>
<proteinExistence type="predicted"/>
<evidence type="ECO:0000313" key="2">
    <source>
        <dbReference type="EMBL" id="UOR10725.1"/>
    </source>
</evidence>
<keyword evidence="1" id="KW-0472">Membrane</keyword>
<evidence type="ECO:0000313" key="3">
    <source>
        <dbReference type="Proteomes" id="UP000830326"/>
    </source>
</evidence>